<dbReference type="InterPro" id="IPR058634">
    <property type="entry name" value="AaeA-lik-b-barrel"/>
</dbReference>
<dbReference type="EMBL" id="JFHR01000021">
    <property type="protein sequence ID" value="KEQ53545.1"/>
    <property type="molecule type" value="Genomic_DNA"/>
</dbReference>
<dbReference type="RefSeq" id="WP_037451259.1">
    <property type="nucleotide sequence ID" value="NZ_JFHR01000021.1"/>
</dbReference>
<feature type="compositionally biased region" description="Basic and acidic residues" evidence="1">
    <location>
        <begin position="34"/>
        <end position="52"/>
    </location>
</feature>
<evidence type="ECO:0000256" key="1">
    <source>
        <dbReference type="SAM" id="MobiDB-lite"/>
    </source>
</evidence>
<feature type="domain" description="Multidrug resistance protein MdtA-like barrel-sandwich hybrid" evidence="3">
    <location>
        <begin position="98"/>
        <end position="302"/>
    </location>
</feature>
<gene>
    <name evidence="5" type="ORF">BV95_02126</name>
</gene>
<dbReference type="Pfam" id="PF25963">
    <property type="entry name" value="Beta-barrel_AAEA"/>
    <property type="match status" value="1"/>
</dbReference>
<dbReference type="PANTHER" id="PTHR30386">
    <property type="entry name" value="MEMBRANE FUSION SUBUNIT OF EMRAB-TOLC MULTIDRUG EFFLUX PUMP"/>
    <property type="match status" value="1"/>
</dbReference>
<evidence type="ECO:0000259" key="4">
    <source>
        <dbReference type="Pfam" id="PF25963"/>
    </source>
</evidence>
<keyword evidence="2" id="KW-0472">Membrane</keyword>
<name>A0A081REC2_SPHCR</name>
<dbReference type="InterPro" id="IPR058625">
    <property type="entry name" value="MdtA-like_BSH"/>
</dbReference>
<comment type="caution">
    <text evidence="5">The sequence shown here is derived from an EMBL/GenBank/DDBJ whole genome shotgun (WGS) entry which is preliminary data.</text>
</comment>
<dbReference type="Proteomes" id="UP000028411">
    <property type="component" value="Unassembled WGS sequence"/>
</dbReference>
<feature type="domain" description="p-hydroxybenzoic acid efflux pump subunit AaeA-like beta-barrel" evidence="4">
    <location>
        <begin position="312"/>
        <end position="403"/>
    </location>
</feature>
<dbReference type="PATRIC" id="fig|46429.4.peg.2096"/>
<dbReference type="Pfam" id="PF25917">
    <property type="entry name" value="BSH_RND"/>
    <property type="match status" value="1"/>
</dbReference>
<feature type="transmembrane region" description="Helical" evidence="2">
    <location>
        <begin position="63"/>
        <end position="80"/>
    </location>
</feature>
<accession>A0A081REC2</accession>
<dbReference type="InterPro" id="IPR050739">
    <property type="entry name" value="MFP"/>
</dbReference>
<dbReference type="Gene3D" id="1.10.287.470">
    <property type="entry name" value="Helix hairpin bin"/>
    <property type="match status" value="1"/>
</dbReference>
<evidence type="ECO:0000259" key="3">
    <source>
        <dbReference type="Pfam" id="PF25917"/>
    </source>
</evidence>
<reference evidence="5 6" key="1">
    <citation type="submission" date="2014-02" db="EMBL/GenBank/DDBJ databases">
        <title>Whole genome sequence of Sphingobium chlorophenolicum NBRC 16172.</title>
        <authorList>
            <person name="Gan H.M."/>
            <person name="Gan H.Y."/>
            <person name="Chew T.H."/>
            <person name="Savka M.A."/>
        </authorList>
    </citation>
    <scope>NUCLEOTIDE SEQUENCE [LARGE SCALE GENOMIC DNA]</scope>
    <source>
        <strain evidence="5 6">NBRC 16172</strain>
    </source>
</reference>
<keyword evidence="2" id="KW-1133">Transmembrane helix</keyword>
<dbReference type="PRINTS" id="PR01490">
    <property type="entry name" value="RTXTOXIND"/>
</dbReference>
<dbReference type="PANTHER" id="PTHR30386:SF24">
    <property type="entry name" value="MULTIDRUG RESISTANCE EFFLUX PUMP"/>
    <property type="match status" value="1"/>
</dbReference>
<dbReference type="SUPFAM" id="SSF111369">
    <property type="entry name" value="HlyD-like secretion proteins"/>
    <property type="match status" value="2"/>
</dbReference>
<protein>
    <submittedName>
        <fullName evidence="5">Secretion protein HlyD family protein</fullName>
    </submittedName>
</protein>
<dbReference type="GO" id="GO:0055085">
    <property type="term" value="P:transmembrane transport"/>
    <property type="evidence" value="ECO:0007669"/>
    <property type="project" value="InterPro"/>
</dbReference>
<sequence length="407" mass="42777">MIVIYMMIVIQSSGSGNMVMRAEAVDDSLVELKRAEPSSPREDGDSHGEAPARRMPLRSRSSFAFGVAVVAALGGIYWITAKPTSESTDDAYVGADATTVAPKVRGLVEQVLVRDNQAVRAGAPLIRIDPEEFAAKTASAQADLADADADVAAARAALVSLSAEERLASANIAARGTAIRSSLAEAERADADRRRYEALVATGAVARRDADLYRTTAIGATQTAARAQAELGVAQREADVTSARRASLQAALSKAIAQRQRAVAALDLARQDLGHAVIHAPIDGVVGNRQARVGDYVQPGSRLLTLVPMNALYVTANFKETQTRHMRVGQPVVVHVDATGGSIKGHVDSLAPGSGSTFALLPFEPGTGNFTKIVQRVPVRVRLDAGQAEVAALRPGLSVTAKVHLTE</sequence>
<dbReference type="Gene3D" id="2.40.30.170">
    <property type="match status" value="1"/>
</dbReference>
<dbReference type="Gene3D" id="2.40.50.100">
    <property type="match status" value="1"/>
</dbReference>
<feature type="region of interest" description="Disordered" evidence="1">
    <location>
        <begin position="34"/>
        <end position="53"/>
    </location>
</feature>
<proteinExistence type="predicted"/>
<keyword evidence="2" id="KW-0812">Transmembrane</keyword>
<dbReference type="OrthoDB" id="9811754at2"/>
<evidence type="ECO:0000313" key="6">
    <source>
        <dbReference type="Proteomes" id="UP000028411"/>
    </source>
</evidence>
<dbReference type="AlphaFoldDB" id="A0A081REC2"/>
<evidence type="ECO:0000313" key="5">
    <source>
        <dbReference type="EMBL" id="KEQ53545.1"/>
    </source>
</evidence>
<organism evidence="5 6">
    <name type="scientific">Sphingobium chlorophenolicum</name>
    <dbReference type="NCBI Taxonomy" id="46429"/>
    <lineage>
        <taxon>Bacteria</taxon>
        <taxon>Pseudomonadati</taxon>
        <taxon>Pseudomonadota</taxon>
        <taxon>Alphaproteobacteria</taxon>
        <taxon>Sphingomonadales</taxon>
        <taxon>Sphingomonadaceae</taxon>
        <taxon>Sphingobium</taxon>
    </lineage>
</organism>
<evidence type="ECO:0000256" key="2">
    <source>
        <dbReference type="SAM" id="Phobius"/>
    </source>
</evidence>
<dbReference type="eggNOG" id="COG1566">
    <property type="taxonomic scope" value="Bacteria"/>
</dbReference>